<organism evidence="1">
    <name type="scientific">marine sediment metagenome</name>
    <dbReference type="NCBI Taxonomy" id="412755"/>
    <lineage>
        <taxon>unclassified sequences</taxon>
        <taxon>metagenomes</taxon>
        <taxon>ecological metagenomes</taxon>
    </lineage>
</organism>
<accession>A0A0F9MIQ0</accession>
<sequence>MKAVILISCEGYQQNGFHFCYKVENIVLDLEKIEGSENYFNLIQYLDSVVKLFEQPCGKQSLVTSATYKFYEMGYINDQMQQYIGHFYKMHCKCNLLLTVKLKKDNNG</sequence>
<name>A0A0F9MIQ0_9ZZZZ</name>
<dbReference type="AlphaFoldDB" id="A0A0F9MIQ0"/>
<proteinExistence type="predicted"/>
<reference evidence="1" key="1">
    <citation type="journal article" date="2015" name="Nature">
        <title>Complex archaea that bridge the gap between prokaryotes and eukaryotes.</title>
        <authorList>
            <person name="Spang A."/>
            <person name="Saw J.H."/>
            <person name="Jorgensen S.L."/>
            <person name="Zaremba-Niedzwiedzka K."/>
            <person name="Martijn J."/>
            <person name="Lind A.E."/>
            <person name="van Eijk R."/>
            <person name="Schleper C."/>
            <person name="Guy L."/>
            <person name="Ettema T.J."/>
        </authorList>
    </citation>
    <scope>NUCLEOTIDE SEQUENCE</scope>
</reference>
<protein>
    <submittedName>
        <fullName evidence="1">Uncharacterized protein</fullName>
    </submittedName>
</protein>
<evidence type="ECO:0000313" key="1">
    <source>
        <dbReference type="EMBL" id="KKM69062.1"/>
    </source>
</evidence>
<dbReference type="EMBL" id="LAZR01010056">
    <property type="protein sequence ID" value="KKM69062.1"/>
    <property type="molecule type" value="Genomic_DNA"/>
</dbReference>
<gene>
    <name evidence="1" type="ORF">LCGC14_1454610</name>
</gene>
<comment type="caution">
    <text evidence="1">The sequence shown here is derived from an EMBL/GenBank/DDBJ whole genome shotgun (WGS) entry which is preliminary data.</text>
</comment>